<name>A0A9Q3DVW1_9BASI</name>
<evidence type="ECO:0000313" key="1">
    <source>
        <dbReference type="EMBL" id="MBW0509152.1"/>
    </source>
</evidence>
<proteinExistence type="predicted"/>
<reference evidence="1" key="1">
    <citation type="submission" date="2021-03" db="EMBL/GenBank/DDBJ databases">
        <title>Draft genome sequence of rust myrtle Austropuccinia psidii MF-1, a brazilian biotype.</title>
        <authorList>
            <person name="Quecine M.C."/>
            <person name="Pachon D.M.R."/>
            <person name="Bonatelli M.L."/>
            <person name="Correr F.H."/>
            <person name="Franceschini L.M."/>
            <person name="Leite T.F."/>
            <person name="Margarido G.R.A."/>
            <person name="Almeida C.A."/>
            <person name="Ferrarezi J.A."/>
            <person name="Labate C.A."/>
        </authorList>
    </citation>
    <scope>NUCLEOTIDE SEQUENCE</scope>
    <source>
        <strain evidence="1">MF-1</strain>
    </source>
</reference>
<comment type="caution">
    <text evidence="1">The sequence shown here is derived from an EMBL/GenBank/DDBJ whole genome shotgun (WGS) entry which is preliminary data.</text>
</comment>
<accession>A0A9Q3DVW1</accession>
<sequence length="91" mass="10336">MIEAFERALTIISLVGKNALEVILTEECSRRPPFFPVSLVKPYHNTGEDRFPSRNNTQLQQEIVEVVAFPGPAKKITNSRKIGLNGKYHRQ</sequence>
<protein>
    <submittedName>
        <fullName evidence="1">Uncharacterized protein</fullName>
    </submittedName>
</protein>
<dbReference type="AlphaFoldDB" id="A0A9Q3DVW1"/>
<keyword evidence="2" id="KW-1185">Reference proteome</keyword>
<dbReference type="Proteomes" id="UP000765509">
    <property type="component" value="Unassembled WGS sequence"/>
</dbReference>
<evidence type="ECO:0000313" key="2">
    <source>
        <dbReference type="Proteomes" id="UP000765509"/>
    </source>
</evidence>
<dbReference type="EMBL" id="AVOT02020773">
    <property type="protein sequence ID" value="MBW0509152.1"/>
    <property type="molecule type" value="Genomic_DNA"/>
</dbReference>
<organism evidence="1 2">
    <name type="scientific">Austropuccinia psidii MF-1</name>
    <dbReference type="NCBI Taxonomy" id="1389203"/>
    <lineage>
        <taxon>Eukaryota</taxon>
        <taxon>Fungi</taxon>
        <taxon>Dikarya</taxon>
        <taxon>Basidiomycota</taxon>
        <taxon>Pucciniomycotina</taxon>
        <taxon>Pucciniomycetes</taxon>
        <taxon>Pucciniales</taxon>
        <taxon>Sphaerophragmiaceae</taxon>
        <taxon>Austropuccinia</taxon>
    </lineage>
</organism>
<gene>
    <name evidence="1" type="ORF">O181_048867</name>
</gene>